<keyword evidence="1 2" id="KW-0645">Protease</keyword>
<keyword evidence="2" id="KW-0720">Serine protease</keyword>
<keyword evidence="2" id="KW-0378">Hydrolase</keyword>
<dbReference type="AlphaFoldDB" id="A0A1H8TUA1"/>
<comment type="similarity">
    <text evidence="2">Belongs to the peptidase S16 family.</text>
</comment>
<organism evidence="4 5">
    <name type="scientific">Nitrosomonas oligotropha</name>
    <dbReference type="NCBI Taxonomy" id="42354"/>
    <lineage>
        <taxon>Bacteria</taxon>
        <taxon>Pseudomonadati</taxon>
        <taxon>Pseudomonadota</taxon>
        <taxon>Betaproteobacteria</taxon>
        <taxon>Nitrosomonadales</taxon>
        <taxon>Nitrosomonadaceae</taxon>
        <taxon>Nitrosomonas</taxon>
    </lineage>
</organism>
<dbReference type="InterPro" id="IPR008269">
    <property type="entry name" value="Lon_proteolytic"/>
</dbReference>
<dbReference type="Pfam" id="PF13654">
    <property type="entry name" value="AAA_32"/>
    <property type="match status" value="1"/>
</dbReference>
<gene>
    <name evidence="4" type="ORF">SAMN05216333_12725</name>
</gene>
<dbReference type="InterPro" id="IPR014721">
    <property type="entry name" value="Ribsml_uS5_D2-typ_fold_subgr"/>
</dbReference>
<dbReference type="GO" id="GO:0004252">
    <property type="term" value="F:serine-type endopeptidase activity"/>
    <property type="evidence" value="ECO:0007669"/>
    <property type="project" value="UniProtKB-UniRule"/>
</dbReference>
<dbReference type="Pfam" id="PF20436">
    <property type="entry name" value="LonB_AAA-LID"/>
    <property type="match status" value="1"/>
</dbReference>
<evidence type="ECO:0000256" key="1">
    <source>
        <dbReference type="ARBA" id="ARBA00022670"/>
    </source>
</evidence>
<feature type="active site" evidence="2">
    <location>
        <position position="674"/>
    </location>
</feature>
<dbReference type="Gene3D" id="3.40.50.300">
    <property type="entry name" value="P-loop containing nucleotide triphosphate hydrolases"/>
    <property type="match status" value="1"/>
</dbReference>
<dbReference type="GO" id="GO:0030163">
    <property type="term" value="P:protein catabolic process"/>
    <property type="evidence" value="ECO:0007669"/>
    <property type="project" value="InterPro"/>
</dbReference>
<accession>A0A1H8TUA1</accession>
<dbReference type="STRING" id="42354.SAMN05216333_12725"/>
<dbReference type="GO" id="GO:0005524">
    <property type="term" value="F:ATP binding"/>
    <property type="evidence" value="ECO:0007669"/>
    <property type="project" value="InterPro"/>
</dbReference>
<evidence type="ECO:0000259" key="3">
    <source>
        <dbReference type="PROSITE" id="PS51786"/>
    </source>
</evidence>
<keyword evidence="5" id="KW-1185">Reference proteome</keyword>
<dbReference type="Proteomes" id="UP000198814">
    <property type="component" value="Unassembled WGS sequence"/>
</dbReference>
<dbReference type="SUPFAM" id="SSF52540">
    <property type="entry name" value="P-loop containing nucleoside triphosphate hydrolases"/>
    <property type="match status" value="1"/>
</dbReference>
<dbReference type="PROSITE" id="PS51786">
    <property type="entry name" value="LON_PROTEOLYTIC"/>
    <property type="match status" value="1"/>
</dbReference>
<dbReference type="PANTHER" id="PTHR10046">
    <property type="entry name" value="ATP DEPENDENT LON PROTEASE FAMILY MEMBER"/>
    <property type="match status" value="1"/>
</dbReference>
<evidence type="ECO:0000256" key="2">
    <source>
        <dbReference type="PROSITE-ProRule" id="PRU01122"/>
    </source>
</evidence>
<dbReference type="InterPro" id="IPR046844">
    <property type="entry name" value="Lon-like_helical"/>
</dbReference>
<name>A0A1H8TUA1_9PROT</name>
<protein>
    <recommendedName>
        <fullName evidence="2">endopeptidase La</fullName>
        <ecNumber evidence="2">3.4.21.53</ecNumber>
    </recommendedName>
</protein>
<dbReference type="InterPro" id="IPR046843">
    <property type="entry name" value="LonB_AAA-LID"/>
</dbReference>
<dbReference type="InterPro" id="IPR027417">
    <property type="entry name" value="P-loop_NTPase"/>
</dbReference>
<dbReference type="PRINTS" id="PR00830">
    <property type="entry name" value="ENDOLAPTASE"/>
</dbReference>
<proteinExistence type="inferred from homology"/>
<dbReference type="GO" id="GO:0006508">
    <property type="term" value="P:proteolysis"/>
    <property type="evidence" value="ECO:0007669"/>
    <property type="project" value="UniProtKB-KW"/>
</dbReference>
<dbReference type="InterPro" id="IPR027065">
    <property type="entry name" value="Lon_Prtase"/>
</dbReference>
<dbReference type="SUPFAM" id="SSF54211">
    <property type="entry name" value="Ribosomal protein S5 domain 2-like"/>
    <property type="match status" value="1"/>
</dbReference>
<evidence type="ECO:0000313" key="4">
    <source>
        <dbReference type="EMBL" id="SEO94113.1"/>
    </source>
</evidence>
<dbReference type="Pfam" id="PF20437">
    <property type="entry name" value="LonC_helical"/>
    <property type="match status" value="1"/>
</dbReference>
<dbReference type="Gene3D" id="3.30.230.10">
    <property type="match status" value="1"/>
</dbReference>
<dbReference type="EMBL" id="FODO01000027">
    <property type="protein sequence ID" value="SEO94113.1"/>
    <property type="molecule type" value="Genomic_DNA"/>
</dbReference>
<reference evidence="5" key="1">
    <citation type="submission" date="2016-10" db="EMBL/GenBank/DDBJ databases">
        <authorList>
            <person name="Varghese N."/>
            <person name="Submissions S."/>
        </authorList>
    </citation>
    <scope>NUCLEOTIDE SEQUENCE [LARGE SCALE GENOMIC DNA]</scope>
    <source>
        <strain evidence="5">Nm76</strain>
    </source>
</reference>
<sequence length="831" mass="92504">MSTIADRRNLTAATVINRNMLTKPLDSSHLRITIDPASLGFSDTSELLQQPLSWIGQERAEAAVRFGLGMMQPDYHLFVLGEAGSGRSSLLQQAMTAAAADRPAPPDLCYLYNFITPEKPLALHLPAGQGRLLRQALLQLAKSLPSEITQCLSGQDFKIKSDRLEKKFRTETSQAYKKLDKFAESLHVTIHREDEQILFTLLDEKGEILTAENLLKLPKARRVEIEQAEQALREAIAVYFEAFQRVEKEKDAALAALQRRIVQPLLNLALQKILAELQKLVHEERLNTFFEQVKADILDNLALFETGDIDEEKRQTELERIFSRYQINLVVDNADLPGAPVIIEDNPSVYALFGSIDYQFENGKLKTDFMRIRAGSLLKAHGGFLMLHVDDLLTDGSLWVKLRRFLRSKRLQIEEPGSAWASNAPVFLEPEAVDVNVKIILVGSREEYYDLQEIDPEFMRRFRVKVDFAGSFIASMETYHASAVFVAHACDAAKLPHFSAAAVARLLEESHREVEDQKRQSAIFARTEMLLLESAALCHARHGRCVEVADISAALQARNLRHNYPDLRLQEAIVEGEIAIALQGEAAGQLNALTQIDLGDHSFGTAVRLTARTFAGEDGVLNIAREVDMSGPIHDKGMLILQNYLTGLFTHLAPLALSASIVFEQEYTGIEGDSASCAEFYALLSALAELPLKQSIAVTGALNQYGEVLPVGGINDKIEGYFKLCEKTGLTGEQGVLIPYQNRQHLMLDQKVIAAVEKGLFAIYTMEHVMQGLELLTGLPSGSSESAQINGYSSDTILGHAQKTLLIFRRACQSTQHPRTEHRRLPSRADR</sequence>
<dbReference type="InterPro" id="IPR020568">
    <property type="entry name" value="Ribosomal_Su5_D2-typ_SF"/>
</dbReference>
<dbReference type="Gene3D" id="1.10.8.60">
    <property type="match status" value="1"/>
</dbReference>
<dbReference type="Pfam" id="PF05362">
    <property type="entry name" value="Lon_C"/>
    <property type="match status" value="1"/>
</dbReference>
<feature type="active site" evidence="2">
    <location>
        <position position="717"/>
    </location>
</feature>
<feature type="domain" description="Lon proteolytic" evidence="3">
    <location>
        <begin position="584"/>
        <end position="779"/>
    </location>
</feature>
<dbReference type="InterPro" id="IPR041699">
    <property type="entry name" value="AAA_32"/>
</dbReference>
<comment type="catalytic activity">
    <reaction evidence="2">
        <text>Hydrolysis of proteins in presence of ATP.</text>
        <dbReference type="EC" id="3.4.21.53"/>
    </reaction>
</comment>
<dbReference type="EC" id="3.4.21.53" evidence="2"/>
<evidence type="ECO:0000313" key="5">
    <source>
        <dbReference type="Proteomes" id="UP000198814"/>
    </source>
</evidence>
<dbReference type="GO" id="GO:0004176">
    <property type="term" value="F:ATP-dependent peptidase activity"/>
    <property type="evidence" value="ECO:0007669"/>
    <property type="project" value="UniProtKB-UniRule"/>
</dbReference>